<gene>
    <name evidence="1" type="ORF">HMPREF9629_00246</name>
</gene>
<protein>
    <submittedName>
        <fullName evidence="1">Uncharacterized protein</fullName>
    </submittedName>
</protein>
<comment type="caution">
    <text evidence="1">The sequence shown here is derived from an EMBL/GenBank/DDBJ whole genome shotgun (WGS) entry which is preliminary data.</text>
</comment>
<dbReference type="Proteomes" id="UP000006437">
    <property type="component" value="Unassembled WGS sequence"/>
</dbReference>
<organism evidence="1 2">
    <name type="scientific">Peptoanaerobacter stomatis</name>
    <dbReference type="NCBI Taxonomy" id="796937"/>
    <lineage>
        <taxon>Bacteria</taxon>
        <taxon>Bacillati</taxon>
        <taxon>Bacillota</taxon>
        <taxon>Clostridia</taxon>
        <taxon>Peptostreptococcales</taxon>
        <taxon>Filifactoraceae</taxon>
        <taxon>Peptoanaerobacter</taxon>
    </lineage>
</organism>
<accession>G9X087</accession>
<dbReference type="EMBL" id="AFZE01000012">
    <property type="protein sequence ID" value="EHL15507.1"/>
    <property type="molecule type" value="Genomic_DNA"/>
</dbReference>
<dbReference type="HOGENOM" id="CLU_2808629_0_0_9"/>
<dbReference type="AlphaFoldDB" id="G9X087"/>
<proteinExistence type="predicted"/>
<sequence>MDNTLKFIKKLVVMCKVSYNIKRKLMKNLILKVRELLYNVKKLLNYFIIHKIYNFINYKMFAVIDDD</sequence>
<evidence type="ECO:0000313" key="1">
    <source>
        <dbReference type="EMBL" id="EHL15507.1"/>
    </source>
</evidence>
<dbReference type="BioCyc" id="EBAC796937-HMP:GMGH-246-MONOMER"/>
<evidence type="ECO:0000313" key="2">
    <source>
        <dbReference type="Proteomes" id="UP000006437"/>
    </source>
</evidence>
<reference evidence="1 2" key="1">
    <citation type="submission" date="2011-08" db="EMBL/GenBank/DDBJ databases">
        <title>The Genome Sequence of Eubacteriaceae bacterium ACC19a.</title>
        <authorList>
            <consortium name="The Broad Institute Genome Sequencing Platform"/>
            <person name="Earl A."/>
            <person name="Ward D."/>
            <person name="Feldgarden M."/>
            <person name="Gevers D."/>
            <person name="Sizova M."/>
            <person name="Hazen A."/>
            <person name="Epstein S."/>
            <person name="Young S.K."/>
            <person name="Zeng Q."/>
            <person name="Gargeya S."/>
            <person name="Fitzgerald M."/>
            <person name="Haas B."/>
            <person name="Abouelleil A."/>
            <person name="Alvarado L."/>
            <person name="Arachchi H.M."/>
            <person name="Berlin A."/>
            <person name="Brown A."/>
            <person name="Chapman S.B."/>
            <person name="Chen Z."/>
            <person name="Dunbar C."/>
            <person name="Freedman E."/>
            <person name="Gearin G."/>
            <person name="Gellesch M."/>
            <person name="Goldberg J."/>
            <person name="Griggs A."/>
            <person name="Gujja S."/>
            <person name="Heiman D."/>
            <person name="Howarth C."/>
            <person name="Larson L."/>
            <person name="Lui A."/>
            <person name="MacDonald P.J.P."/>
            <person name="Montmayeur A."/>
            <person name="Murphy C."/>
            <person name="Neiman D."/>
            <person name="Pearson M."/>
            <person name="Priest M."/>
            <person name="Roberts A."/>
            <person name="Saif S."/>
            <person name="Shea T."/>
            <person name="Shenoy N."/>
            <person name="Sisk P."/>
            <person name="Stolte C."/>
            <person name="Sykes S."/>
            <person name="Wortman J."/>
            <person name="Nusbaum C."/>
            <person name="Birren B."/>
        </authorList>
    </citation>
    <scope>NUCLEOTIDE SEQUENCE [LARGE SCALE GENOMIC DNA]</scope>
    <source>
        <strain evidence="1 2">ACC19a</strain>
    </source>
</reference>
<name>G9X087_9FIRM</name>